<dbReference type="InterPro" id="IPR057993">
    <property type="entry name" value="HD-Zip_IV_C"/>
</dbReference>
<keyword evidence="14" id="KW-1185">Reference proteome</keyword>
<dbReference type="AlphaFoldDB" id="A0A8B8PLI4"/>
<evidence type="ECO:0000313" key="14">
    <source>
        <dbReference type="Proteomes" id="UP000827889"/>
    </source>
</evidence>
<dbReference type="Pfam" id="PF01852">
    <property type="entry name" value="START"/>
    <property type="match status" value="1"/>
</dbReference>
<feature type="region of interest" description="Disordered" evidence="11">
    <location>
        <begin position="34"/>
        <end position="62"/>
    </location>
</feature>
<keyword evidence="6 9" id="KW-0371">Homeobox</keyword>
<feature type="domain" description="Homeobox" evidence="12">
    <location>
        <begin position="68"/>
        <end position="128"/>
    </location>
</feature>
<dbReference type="PANTHER" id="PTHR45654:SF5">
    <property type="entry name" value="HOMEOBOX-LEUCINE ZIPPER PROTEIN ANTHOCYANINLESS 2-RELATED"/>
    <property type="match status" value="1"/>
</dbReference>
<dbReference type="InterPro" id="IPR009057">
    <property type="entry name" value="Homeodomain-like_sf"/>
</dbReference>
<dbReference type="RefSeq" id="XP_030535232.1">
    <property type="nucleotide sequence ID" value="XM_030679372.2"/>
</dbReference>
<feature type="compositionally biased region" description="Acidic residues" evidence="11">
    <location>
        <begin position="51"/>
        <end position="62"/>
    </location>
</feature>
<dbReference type="SUPFAM" id="SSF46689">
    <property type="entry name" value="Homeodomain-like"/>
    <property type="match status" value="1"/>
</dbReference>
<feature type="domain" description="START" evidence="13">
    <location>
        <begin position="274"/>
        <end position="510"/>
    </location>
</feature>
<evidence type="ECO:0000256" key="7">
    <source>
        <dbReference type="ARBA" id="ARBA00023163"/>
    </source>
</evidence>
<protein>
    <submittedName>
        <fullName evidence="15">Homeobox-leucine zipper protein HDG1 isoform X1</fullName>
    </submittedName>
</protein>
<keyword evidence="7" id="KW-0804">Transcription</keyword>
<dbReference type="SUPFAM" id="SSF55961">
    <property type="entry name" value="Bet v1-like"/>
    <property type="match status" value="2"/>
</dbReference>
<dbReference type="SMART" id="SM00389">
    <property type="entry name" value="HOX"/>
    <property type="match status" value="1"/>
</dbReference>
<dbReference type="OrthoDB" id="6159439at2759"/>
<evidence type="ECO:0000259" key="12">
    <source>
        <dbReference type="PROSITE" id="PS50071"/>
    </source>
</evidence>
<evidence type="ECO:0000256" key="8">
    <source>
        <dbReference type="ARBA" id="ARBA00023242"/>
    </source>
</evidence>
<proteinExistence type="inferred from homology"/>
<feature type="compositionally biased region" description="Polar residues" evidence="11">
    <location>
        <begin position="218"/>
        <end position="227"/>
    </location>
</feature>
<name>A0A8B8PLI4_9MYRT</name>
<evidence type="ECO:0000256" key="4">
    <source>
        <dbReference type="ARBA" id="ARBA00023054"/>
    </source>
</evidence>
<evidence type="ECO:0000256" key="10">
    <source>
        <dbReference type="RuleBase" id="RU000682"/>
    </source>
</evidence>
<dbReference type="Gene3D" id="1.10.10.60">
    <property type="entry name" value="Homeodomain-like"/>
    <property type="match status" value="1"/>
</dbReference>
<dbReference type="GeneID" id="115744262"/>
<keyword evidence="3" id="KW-0805">Transcription regulation</keyword>
<keyword evidence="8 9" id="KW-0539">Nucleus</keyword>
<sequence>MSLLYEVTLQRARMEGQSEIDRFGELFEGSFMGRLRDEGSGGSDNQFDGASGDDDQDDAVDEEAEVLTRKRKKYHRHSPYQIQELEAFFKECPHPDEKQRLELSRRLGLESKQIKFWFQNRRTQMKTQMERHENIMLRDDNNRLRNENDAMRSKLADPICSNCGGTAVFNGTGMVSYGENLLRVENARLKDEVARVRALTDKFLGKQLPTAFLPSSPPRSNRGSEFSPQRHVPNVSIAASAAVPMGMSSLDGMSNASPATPYARTAAAMARNQLSAEKSAYIDVAIASMNELIKMAEPNSRLWLRTLDGAKEVLNHEEFSQLFTPRAGVRRGDLMTEASRETGIVPINSLAVVEILMDVNRWAETFPCIIARSSTIEVISSGIRGNRNGALQVMHAEFQVLTPLVPLRQVRFLRFCKQHGEGMWAVVDVSIGMIEDGSDPRGFANCRRLPSGCVLQDMPNGCSKVTWIEHSEYDETAVHPLYHSFLSSGMGFSAQRWMASLQRHCECLLTFISSTSSNEDSSGMNASGRRNMLKLAQRMTDNFCSGICASPLHDWEILHLGNMSGDVRVTTRKNAGRPGEPPGIVLSAATSIWMPIAHGTVFNFVRNEQLRSEWDILSHGGPMQEIVHVAKGQRRDKCVSLLRANALSATDTSMVILQETWTDASGSLIAYAPVDITLIESVISGGDPNSVALLPSGFALLPDSPSHIDGLKNPDGSLIGTADSSGCLMTIGFQILVSSTPAAKLTAESVETVHNLLSRTIQRIKTALRLP</sequence>
<dbReference type="Pfam" id="PF25797">
    <property type="entry name" value="PDF2_C"/>
    <property type="match status" value="1"/>
</dbReference>
<dbReference type="GO" id="GO:0003677">
    <property type="term" value="F:DNA binding"/>
    <property type="evidence" value="ECO:0007669"/>
    <property type="project" value="UniProtKB-UniRule"/>
</dbReference>
<dbReference type="InterPro" id="IPR042160">
    <property type="entry name" value="HD-Zip_IV"/>
</dbReference>
<dbReference type="InterPro" id="IPR001356">
    <property type="entry name" value="HD"/>
</dbReference>
<organism evidence="14 15">
    <name type="scientific">Rhodamnia argentea</name>
    <dbReference type="NCBI Taxonomy" id="178133"/>
    <lineage>
        <taxon>Eukaryota</taxon>
        <taxon>Viridiplantae</taxon>
        <taxon>Streptophyta</taxon>
        <taxon>Embryophyta</taxon>
        <taxon>Tracheophyta</taxon>
        <taxon>Spermatophyta</taxon>
        <taxon>Magnoliopsida</taxon>
        <taxon>eudicotyledons</taxon>
        <taxon>Gunneridae</taxon>
        <taxon>Pentapetalae</taxon>
        <taxon>rosids</taxon>
        <taxon>malvids</taxon>
        <taxon>Myrtales</taxon>
        <taxon>Myrtaceae</taxon>
        <taxon>Myrtoideae</taxon>
        <taxon>Myrteae</taxon>
        <taxon>Australasian group</taxon>
        <taxon>Rhodamnia</taxon>
    </lineage>
</organism>
<evidence type="ECO:0000256" key="6">
    <source>
        <dbReference type="ARBA" id="ARBA00023155"/>
    </source>
</evidence>
<evidence type="ECO:0000256" key="9">
    <source>
        <dbReference type="PROSITE-ProRule" id="PRU00108"/>
    </source>
</evidence>
<dbReference type="PROSITE" id="PS50848">
    <property type="entry name" value="START"/>
    <property type="match status" value="1"/>
</dbReference>
<dbReference type="PANTHER" id="PTHR45654">
    <property type="entry name" value="HOMEOBOX-LEUCINE ZIPPER PROTEIN MERISTEM L1"/>
    <property type="match status" value="1"/>
</dbReference>
<dbReference type="InterPro" id="IPR002913">
    <property type="entry name" value="START_lipid-bd_dom"/>
</dbReference>
<dbReference type="KEGG" id="rarg:115744262"/>
<dbReference type="FunFam" id="1.10.10.60:FF:000229">
    <property type="entry name" value="Homeobox-leucine zipper protein HDG1"/>
    <property type="match status" value="1"/>
</dbReference>
<dbReference type="GO" id="GO:0005634">
    <property type="term" value="C:nucleus"/>
    <property type="evidence" value="ECO:0007669"/>
    <property type="project" value="UniProtKB-SubCell"/>
</dbReference>
<evidence type="ECO:0000256" key="2">
    <source>
        <dbReference type="ARBA" id="ARBA00006789"/>
    </source>
</evidence>
<dbReference type="GO" id="GO:0000981">
    <property type="term" value="F:DNA-binding transcription factor activity, RNA polymerase II-specific"/>
    <property type="evidence" value="ECO:0007669"/>
    <property type="project" value="InterPro"/>
</dbReference>
<evidence type="ECO:0000256" key="3">
    <source>
        <dbReference type="ARBA" id="ARBA00023015"/>
    </source>
</evidence>
<keyword evidence="4" id="KW-0175">Coiled coil</keyword>
<dbReference type="CDD" id="cd08875">
    <property type="entry name" value="START_ArGLABRA2_like"/>
    <property type="match status" value="1"/>
</dbReference>
<dbReference type="Pfam" id="PF00046">
    <property type="entry name" value="Homeodomain"/>
    <property type="match status" value="1"/>
</dbReference>
<dbReference type="PROSITE" id="PS00027">
    <property type="entry name" value="HOMEOBOX_1"/>
    <property type="match status" value="1"/>
</dbReference>
<dbReference type="PROSITE" id="PS50071">
    <property type="entry name" value="HOMEOBOX_2"/>
    <property type="match status" value="1"/>
</dbReference>
<dbReference type="InterPro" id="IPR017970">
    <property type="entry name" value="Homeobox_CS"/>
</dbReference>
<comment type="subcellular location">
    <subcellularLocation>
        <location evidence="1 9 10">Nucleus</location>
    </subcellularLocation>
</comment>
<dbReference type="CDD" id="cd00086">
    <property type="entry name" value="homeodomain"/>
    <property type="match status" value="1"/>
</dbReference>
<reference evidence="15" key="1">
    <citation type="submission" date="2025-08" db="UniProtKB">
        <authorList>
            <consortium name="RefSeq"/>
        </authorList>
    </citation>
    <scope>IDENTIFICATION</scope>
    <source>
        <tissue evidence="15">Leaf</tissue>
    </source>
</reference>
<gene>
    <name evidence="15" type="primary">LOC115744262</name>
</gene>
<comment type="similarity">
    <text evidence="2">Belongs to the HD-ZIP homeobox family. Class IV subfamily.</text>
</comment>
<feature type="DNA-binding region" description="Homeobox" evidence="9">
    <location>
        <begin position="70"/>
        <end position="129"/>
    </location>
</feature>
<evidence type="ECO:0000313" key="15">
    <source>
        <dbReference type="RefSeq" id="XP_030535232.1"/>
    </source>
</evidence>
<evidence type="ECO:0000256" key="11">
    <source>
        <dbReference type="SAM" id="MobiDB-lite"/>
    </source>
</evidence>
<dbReference type="GO" id="GO:0008289">
    <property type="term" value="F:lipid binding"/>
    <property type="evidence" value="ECO:0007669"/>
    <property type="project" value="InterPro"/>
</dbReference>
<dbReference type="SMART" id="SM00234">
    <property type="entry name" value="START"/>
    <property type="match status" value="1"/>
</dbReference>
<feature type="region of interest" description="Disordered" evidence="11">
    <location>
        <begin position="210"/>
        <end position="229"/>
    </location>
</feature>
<evidence type="ECO:0000256" key="1">
    <source>
        <dbReference type="ARBA" id="ARBA00004123"/>
    </source>
</evidence>
<evidence type="ECO:0000259" key="13">
    <source>
        <dbReference type="PROSITE" id="PS50848"/>
    </source>
</evidence>
<dbReference type="Gene3D" id="3.30.530.20">
    <property type="match status" value="1"/>
</dbReference>
<accession>A0A8B8PLI4</accession>
<evidence type="ECO:0000256" key="5">
    <source>
        <dbReference type="ARBA" id="ARBA00023125"/>
    </source>
</evidence>
<dbReference type="InterPro" id="IPR023393">
    <property type="entry name" value="START-like_dom_sf"/>
</dbReference>
<keyword evidence="5 9" id="KW-0238">DNA-binding</keyword>
<dbReference type="Proteomes" id="UP000827889">
    <property type="component" value="Chromosome 7"/>
</dbReference>